<dbReference type="EMBL" id="BARS01018160">
    <property type="protein sequence ID" value="GAF91397.1"/>
    <property type="molecule type" value="Genomic_DNA"/>
</dbReference>
<feature type="non-terminal residue" evidence="1">
    <location>
        <position position="1"/>
    </location>
</feature>
<evidence type="ECO:0000313" key="1">
    <source>
        <dbReference type="EMBL" id="GAF91397.1"/>
    </source>
</evidence>
<reference evidence="1" key="1">
    <citation type="journal article" date="2014" name="Front. Microbiol.">
        <title>High frequency of phylogenetically diverse reductive dehalogenase-homologous genes in deep subseafloor sedimentary metagenomes.</title>
        <authorList>
            <person name="Kawai M."/>
            <person name="Futagami T."/>
            <person name="Toyoda A."/>
            <person name="Takaki Y."/>
            <person name="Nishi S."/>
            <person name="Hori S."/>
            <person name="Arai W."/>
            <person name="Tsubouchi T."/>
            <person name="Morono Y."/>
            <person name="Uchiyama I."/>
            <person name="Ito T."/>
            <person name="Fujiyama A."/>
            <person name="Inagaki F."/>
            <person name="Takami H."/>
        </authorList>
    </citation>
    <scope>NUCLEOTIDE SEQUENCE</scope>
    <source>
        <strain evidence="1">Expedition CK06-06</strain>
    </source>
</reference>
<dbReference type="Pfam" id="PF04860">
    <property type="entry name" value="Phage_portal"/>
    <property type="match status" value="1"/>
</dbReference>
<proteinExistence type="predicted"/>
<name>X0TT98_9ZZZZ</name>
<sequence length="276" mass="30081">TVTKNNISLQSHNLSGLLTGFDNGYVSHNSQNEQELINKGYGQNVTVYSIINKITTTGANIPLIVWDKIKDELVEEGKIVNVLKTPAIYRGDLLSTNEWIEACMVYLLTSGNLYQKKTNLVDFKNYDTLEIYPSGIISPITPNSYLMPNNGFKVVDKATQYKIESDLMSHLKYINPTSLGLNTLEGLAPLQAGLYSLTGSTDVQKALSVLVKNQGVRGLLTNESNRNGGGVNLSPENAKAVKKQTNDMISGVDKVNSVQVTSASLKYLPMGMSAAD</sequence>
<feature type="non-terminal residue" evidence="1">
    <location>
        <position position="276"/>
    </location>
</feature>
<dbReference type="InterPro" id="IPR006944">
    <property type="entry name" value="Phage/GTA_portal"/>
</dbReference>
<dbReference type="AlphaFoldDB" id="X0TT98"/>
<accession>X0TT98</accession>
<organism evidence="1">
    <name type="scientific">marine sediment metagenome</name>
    <dbReference type="NCBI Taxonomy" id="412755"/>
    <lineage>
        <taxon>unclassified sequences</taxon>
        <taxon>metagenomes</taxon>
        <taxon>ecological metagenomes</taxon>
    </lineage>
</organism>
<protein>
    <submittedName>
        <fullName evidence="1">Uncharacterized protein</fullName>
    </submittedName>
</protein>
<comment type="caution">
    <text evidence="1">The sequence shown here is derived from an EMBL/GenBank/DDBJ whole genome shotgun (WGS) entry which is preliminary data.</text>
</comment>
<gene>
    <name evidence="1" type="ORF">S01H1_29594</name>
</gene>